<keyword evidence="1" id="KW-0732">Signal</keyword>
<gene>
    <name evidence="2" type="ORF">BST25_06025</name>
</gene>
<protein>
    <recommendedName>
        <fullName evidence="4">MPT63-like domain-containing protein</fullName>
    </recommendedName>
</protein>
<feature type="chain" id="PRO_5038359399" description="MPT63-like domain-containing protein" evidence="1">
    <location>
        <begin position="28"/>
        <end position="186"/>
    </location>
</feature>
<dbReference type="Proteomes" id="UP000192566">
    <property type="component" value="Unassembled WGS sequence"/>
</dbReference>
<comment type="caution">
    <text evidence="2">The sequence shown here is derived from an EMBL/GenBank/DDBJ whole genome shotgun (WGS) entry which is preliminary data.</text>
</comment>
<proteinExistence type="predicted"/>
<keyword evidence="3" id="KW-1185">Reference proteome</keyword>
<dbReference type="AlphaFoldDB" id="A0A1X0DRT5"/>
<reference evidence="2 3" key="1">
    <citation type="submission" date="2017-02" db="EMBL/GenBank/DDBJ databases">
        <title>The new phylogeny of genus Mycobacterium.</title>
        <authorList>
            <person name="Tortoli E."/>
            <person name="Trovato A."/>
            <person name="Cirillo D.M."/>
        </authorList>
    </citation>
    <scope>NUCLEOTIDE SEQUENCE [LARGE SCALE GENOMIC DNA]</scope>
    <source>
        <strain evidence="2 3">DSM 44471</strain>
    </source>
</reference>
<evidence type="ECO:0008006" key="4">
    <source>
        <dbReference type="Google" id="ProtNLM"/>
    </source>
</evidence>
<organism evidence="2 3">
    <name type="scientific">Mycobacterium heidelbergense</name>
    <dbReference type="NCBI Taxonomy" id="53376"/>
    <lineage>
        <taxon>Bacteria</taxon>
        <taxon>Bacillati</taxon>
        <taxon>Actinomycetota</taxon>
        <taxon>Actinomycetes</taxon>
        <taxon>Mycobacteriales</taxon>
        <taxon>Mycobacteriaceae</taxon>
        <taxon>Mycobacterium</taxon>
        <taxon>Mycobacterium simiae complex</taxon>
    </lineage>
</organism>
<evidence type="ECO:0000313" key="2">
    <source>
        <dbReference type="EMBL" id="ORA75048.1"/>
    </source>
</evidence>
<dbReference type="RefSeq" id="WP_179961645.1">
    <property type="nucleotide sequence ID" value="NZ_AP022615.1"/>
</dbReference>
<accession>A0A1X0DRT5</accession>
<dbReference type="EMBL" id="MVHR01000006">
    <property type="protein sequence ID" value="ORA75048.1"/>
    <property type="molecule type" value="Genomic_DNA"/>
</dbReference>
<evidence type="ECO:0000313" key="3">
    <source>
        <dbReference type="Proteomes" id="UP000192566"/>
    </source>
</evidence>
<evidence type="ECO:0000256" key="1">
    <source>
        <dbReference type="SAM" id="SignalP"/>
    </source>
</evidence>
<name>A0A1X0DRT5_MYCHE</name>
<feature type="signal peptide" evidence="1">
    <location>
        <begin position="1"/>
        <end position="27"/>
    </location>
</feature>
<sequence>MRIGLSASMVALAAMVGAGSSPAPRVAADPQPTPFPVGQLGTLMHAKAAGGATADVTLNSAAWFPPGCAGGWSCNLIELTITGTSAMPFKYDEIYVVAGYGGGEQPFTHPNVDHWLGGSYHIDYRAINKMPPLRTGSVTNGQSAHGFIGYGLQDEGDLYVKMIDPDTENPYAQPFGVVEVGWKIHT</sequence>
<dbReference type="STRING" id="53376.BST25_06025"/>